<dbReference type="InterPro" id="IPR002893">
    <property type="entry name" value="Znf_MYND"/>
</dbReference>
<evidence type="ECO:0000313" key="7">
    <source>
        <dbReference type="Proteomes" id="UP000298030"/>
    </source>
</evidence>
<keyword evidence="2 4" id="KW-0863">Zinc-finger</keyword>
<feature type="domain" description="MYND-type" evidence="5">
    <location>
        <begin position="17"/>
        <end position="60"/>
    </location>
</feature>
<gene>
    <name evidence="6" type="ORF">FA13DRAFT_1809259</name>
</gene>
<sequence>MLEVCMGTIENPVICSCLEHDDLGMKERSKVYECSSCRTVIYCSRKCQERDWQMLHRDECARNRVHRMECKLQGIWPSHVKRARRLYALEPAFRNTLNNPPLPELAYHPAGQSSMQPIYIANTMQVPMAVGPCASTDDFFLLTGNDKNWTALFDDPRFRAMVRQAEVNTEIQLIASVAMLGEYWFAALAAFHLQRPSKDEEGKERREVLHGHVRLLASSSCINVVTTPR</sequence>
<name>A0A4Y7TUP4_COPMI</name>
<dbReference type="GO" id="GO:0008270">
    <property type="term" value="F:zinc ion binding"/>
    <property type="evidence" value="ECO:0007669"/>
    <property type="project" value="UniProtKB-KW"/>
</dbReference>
<evidence type="ECO:0000313" key="6">
    <source>
        <dbReference type="EMBL" id="TEB37897.1"/>
    </source>
</evidence>
<dbReference type="SUPFAM" id="SSF144232">
    <property type="entry name" value="HIT/MYND zinc finger-like"/>
    <property type="match status" value="1"/>
</dbReference>
<dbReference type="PROSITE" id="PS50865">
    <property type="entry name" value="ZF_MYND_2"/>
    <property type="match status" value="1"/>
</dbReference>
<organism evidence="6 7">
    <name type="scientific">Coprinellus micaceus</name>
    <name type="common">Glistening ink-cap mushroom</name>
    <name type="synonym">Coprinus micaceus</name>
    <dbReference type="NCBI Taxonomy" id="71717"/>
    <lineage>
        <taxon>Eukaryota</taxon>
        <taxon>Fungi</taxon>
        <taxon>Dikarya</taxon>
        <taxon>Basidiomycota</taxon>
        <taxon>Agaricomycotina</taxon>
        <taxon>Agaricomycetes</taxon>
        <taxon>Agaricomycetidae</taxon>
        <taxon>Agaricales</taxon>
        <taxon>Agaricineae</taxon>
        <taxon>Psathyrellaceae</taxon>
        <taxon>Coprinellus</taxon>
    </lineage>
</organism>
<protein>
    <recommendedName>
        <fullName evidence="5">MYND-type domain-containing protein</fullName>
    </recommendedName>
</protein>
<evidence type="ECO:0000256" key="1">
    <source>
        <dbReference type="ARBA" id="ARBA00022723"/>
    </source>
</evidence>
<comment type="caution">
    <text evidence="6">The sequence shown here is derived from an EMBL/GenBank/DDBJ whole genome shotgun (WGS) entry which is preliminary data.</text>
</comment>
<evidence type="ECO:0000259" key="5">
    <source>
        <dbReference type="PROSITE" id="PS50865"/>
    </source>
</evidence>
<dbReference type="Proteomes" id="UP000298030">
    <property type="component" value="Unassembled WGS sequence"/>
</dbReference>
<dbReference type="EMBL" id="QPFP01000003">
    <property type="protein sequence ID" value="TEB37897.1"/>
    <property type="molecule type" value="Genomic_DNA"/>
</dbReference>
<proteinExistence type="predicted"/>
<keyword evidence="3" id="KW-0862">Zinc</keyword>
<accession>A0A4Y7TUP4</accession>
<dbReference type="Pfam" id="PF01753">
    <property type="entry name" value="zf-MYND"/>
    <property type="match status" value="1"/>
</dbReference>
<keyword evidence="7" id="KW-1185">Reference proteome</keyword>
<evidence type="ECO:0000256" key="4">
    <source>
        <dbReference type="PROSITE-ProRule" id="PRU00134"/>
    </source>
</evidence>
<reference evidence="6 7" key="1">
    <citation type="journal article" date="2019" name="Nat. Ecol. Evol.">
        <title>Megaphylogeny resolves global patterns of mushroom evolution.</title>
        <authorList>
            <person name="Varga T."/>
            <person name="Krizsan K."/>
            <person name="Foldi C."/>
            <person name="Dima B."/>
            <person name="Sanchez-Garcia M."/>
            <person name="Sanchez-Ramirez S."/>
            <person name="Szollosi G.J."/>
            <person name="Szarkandi J.G."/>
            <person name="Papp V."/>
            <person name="Albert L."/>
            <person name="Andreopoulos W."/>
            <person name="Angelini C."/>
            <person name="Antonin V."/>
            <person name="Barry K.W."/>
            <person name="Bougher N.L."/>
            <person name="Buchanan P."/>
            <person name="Buyck B."/>
            <person name="Bense V."/>
            <person name="Catcheside P."/>
            <person name="Chovatia M."/>
            <person name="Cooper J."/>
            <person name="Damon W."/>
            <person name="Desjardin D."/>
            <person name="Finy P."/>
            <person name="Geml J."/>
            <person name="Haridas S."/>
            <person name="Hughes K."/>
            <person name="Justo A."/>
            <person name="Karasinski D."/>
            <person name="Kautmanova I."/>
            <person name="Kiss B."/>
            <person name="Kocsube S."/>
            <person name="Kotiranta H."/>
            <person name="LaButti K.M."/>
            <person name="Lechner B.E."/>
            <person name="Liimatainen K."/>
            <person name="Lipzen A."/>
            <person name="Lukacs Z."/>
            <person name="Mihaltcheva S."/>
            <person name="Morgado L.N."/>
            <person name="Niskanen T."/>
            <person name="Noordeloos M.E."/>
            <person name="Ohm R.A."/>
            <person name="Ortiz-Santana B."/>
            <person name="Ovrebo C."/>
            <person name="Racz N."/>
            <person name="Riley R."/>
            <person name="Savchenko A."/>
            <person name="Shiryaev A."/>
            <person name="Soop K."/>
            <person name="Spirin V."/>
            <person name="Szebenyi C."/>
            <person name="Tomsovsky M."/>
            <person name="Tulloss R.E."/>
            <person name="Uehling J."/>
            <person name="Grigoriev I.V."/>
            <person name="Vagvolgyi C."/>
            <person name="Papp T."/>
            <person name="Martin F.M."/>
            <person name="Miettinen O."/>
            <person name="Hibbett D.S."/>
            <person name="Nagy L.G."/>
        </authorList>
    </citation>
    <scope>NUCLEOTIDE SEQUENCE [LARGE SCALE GENOMIC DNA]</scope>
    <source>
        <strain evidence="6 7">FP101781</strain>
    </source>
</reference>
<keyword evidence="1" id="KW-0479">Metal-binding</keyword>
<evidence type="ECO:0000256" key="2">
    <source>
        <dbReference type="ARBA" id="ARBA00022771"/>
    </source>
</evidence>
<evidence type="ECO:0000256" key="3">
    <source>
        <dbReference type="ARBA" id="ARBA00022833"/>
    </source>
</evidence>
<dbReference type="Gene3D" id="6.10.140.2220">
    <property type="match status" value="1"/>
</dbReference>
<dbReference type="OrthoDB" id="432970at2759"/>
<dbReference type="AlphaFoldDB" id="A0A4Y7TUP4"/>